<comment type="caution">
    <text evidence="5">The sequence shown here is derived from an EMBL/GenBank/DDBJ whole genome shotgun (WGS) entry which is preliminary data.</text>
</comment>
<gene>
    <name evidence="5" type="primary">SCL9_3</name>
    <name evidence="5" type="ORF">CK203_073253</name>
</gene>
<feature type="region of interest" description="VHIID" evidence="3">
    <location>
        <begin position="428"/>
        <end position="493"/>
    </location>
</feature>
<reference evidence="5 6" key="1">
    <citation type="journal article" date="2018" name="PLoS Genet.">
        <title>Population sequencing reveals clonal diversity and ancestral inbreeding in the grapevine cultivar Chardonnay.</title>
        <authorList>
            <person name="Roach M.J."/>
            <person name="Johnson D.L."/>
            <person name="Bohlmann J."/>
            <person name="van Vuuren H.J."/>
            <person name="Jones S.J."/>
            <person name="Pretorius I.S."/>
            <person name="Schmidt S.A."/>
            <person name="Borneman A.R."/>
        </authorList>
    </citation>
    <scope>NUCLEOTIDE SEQUENCE [LARGE SCALE GENOMIC DNA]</scope>
    <source>
        <strain evidence="6">cv. Chardonnay</strain>
        <tissue evidence="5">Leaf</tissue>
    </source>
</reference>
<name>A0A438ENF9_VITVI</name>
<dbReference type="AlphaFoldDB" id="A0A438ENF9"/>
<comment type="similarity">
    <text evidence="3">Belongs to the GRAS family.</text>
</comment>
<feature type="short sequence motif" description="VHIID" evidence="3">
    <location>
        <begin position="459"/>
        <end position="463"/>
    </location>
</feature>
<evidence type="ECO:0000313" key="6">
    <source>
        <dbReference type="Proteomes" id="UP000288805"/>
    </source>
</evidence>
<dbReference type="PANTHER" id="PTHR31636">
    <property type="entry name" value="OSJNBA0084A10.13 PROTEIN-RELATED"/>
    <property type="match status" value="1"/>
</dbReference>
<comment type="caution">
    <text evidence="3">Lacks conserved residue(s) required for the propagation of feature annotation.</text>
</comment>
<accession>A0A438ENF9</accession>
<feature type="region of interest" description="Leucine repeat II (LRII)" evidence="3">
    <location>
        <begin position="509"/>
        <end position="541"/>
    </location>
</feature>
<sequence>MIMDRSSSGLYGSMDRTGFNEDSVSVLPCQDLTNGGDKLQEPILDQNDIDILPISPHSSCNNLASWPDVEKDPHEDCDFGDAALKYVSQMLMEEDVEERNCMFQESLALEATEKLFYDIIREKYLPPDDHQTAPFIEENSGNSDQNGSIDFSTYSRNATSDGNCVELGRNFDVGEYKSPHVAPSPLVSLLSVLQAVPKGFLIYLMTVSLFCSSGGGLRKFLPDGNGLLLDLANHHTELELKEGPNNVVDKVKKKHADEYFRDGWRGKKKSHPWDLESKEERSSKQAAFYNGITVTSEMFDRVLLCGPEEDEDALRETWQNETTKTLQQDGQSKGSGKSHGRTKGGKKDLVDFRSLLTLCAQAVAADDRTSANKQLRQIRQHASSMGDGMQRLAHYFANSLEARLSGSGAQMYKAITTKPSAANVLKIYHLLIVVSPFVKVTNFFSNKSIAEVAEKSERLHVIDFGILYGFSWPSLIQRLSSRPGGPPKLRITGIDLPEPGFRPAERLEETGRRLADYAKCFNVPFEFNALAQKFETVQIEDLKLDNDEVLAVRSRYRFGNLPDETVVAESPRDSVLTLIRKMNPDIFILAIVNAACDTPFFMTRFREALFHYSALFDMLEENVPHNILERMLLEREVYGQEIMNIIACEGLERIERPETYKQWQVRNERIGFRQLPLDREVVEEAKEWVKSCLHKDFIIDEDGQWLRLGWKGRITHAMSSWKPAC</sequence>
<feature type="region of interest" description="SAW" evidence="3">
    <location>
        <begin position="647"/>
        <end position="722"/>
    </location>
</feature>
<dbReference type="Proteomes" id="UP000288805">
    <property type="component" value="Unassembled WGS sequence"/>
</dbReference>
<evidence type="ECO:0000313" key="5">
    <source>
        <dbReference type="EMBL" id="RVW49281.1"/>
    </source>
</evidence>
<feature type="region of interest" description="Disordered" evidence="4">
    <location>
        <begin position="321"/>
        <end position="346"/>
    </location>
</feature>
<organism evidence="5 6">
    <name type="scientific">Vitis vinifera</name>
    <name type="common">Grape</name>
    <dbReference type="NCBI Taxonomy" id="29760"/>
    <lineage>
        <taxon>Eukaryota</taxon>
        <taxon>Viridiplantae</taxon>
        <taxon>Streptophyta</taxon>
        <taxon>Embryophyta</taxon>
        <taxon>Tracheophyta</taxon>
        <taxon>Spermatophyta</taxon>
        <taxon>Magnoliopsida</taxon>
        <taxon>eudicotyledons</taxon>
        <taxon>Gunneridae</taxon>
        <taxon>Pentapetalae</taxon>
        <taxon>rosids</taxon>
        <taxon>Vitales</taxon>
        <taxon>Vitaceae</taxon>
        <taxon>Viteae</taxon>
        <taxon>Vitis</taxon>
    </lineage>
</organism>
<dbReference type="EMBL" id="QGNW01001229">
    <property type="protein sequence ID" value="RVW49281.1"/>
    <property type="molecule type" value="Genomic_DNA"/>
</dbReference>
<protein>
    <submittedName>
        <fullName evidence="5">Scarecrow-like protein 9</fullName>
    </submittedName>
</protein>
<feature type="compositionally biased region" description="Polar residues" evidence="4">
    <location>
        <begin position="321"/>
        <end position="335"/>
    </location>
</feature>
<feature type="region of interest" description="Leucine repeat I (LRI)" evidence="3">
    <location>
        <begin position="350"/>
        <end position="410"/>
    </location>
</feature>
<proteinExistence type="inferred from homology"/>
<evidence type="ECO:0000256" key="2">
    <source>
        <dbReference type="ARBA" id="ARBA00023163"/>
    </source>
</evidence>
<evidence type="ECO:0000256" key="3">
    <source>
        <dbReference type="PROSITE-ProRule" id="PRU01191"/>
    </source>
</evidence>
<evidence type="ECO:0000256" key="4">
    <source>
        <dbReference type="SAM" id="MobiDB-lite"/>
    </source>
</evidence>
<keyword evidence="2" id="KW-0804">Transcription</keyword>
<dbReference type="InterPro" id="IPR005202">
    <property type="entry name" value="TF_GRAS"/>
</dbReference>
<dbReference type="PROSITE" id="PS50985">
    <property type="entry name" value="GRAS"/>
    <property type="match status" value="1"/>
</dbReference>
<dbReference type="Pfam" id="PF03514">
    <property type="entry name" value="GRAS"/>
    <property type="match status" value="1"/>
</dbReference>
<keyword evidence="1" id="KW-0805">Transcription regulation</keyword>
<evidence type="ECO:0000256" key="1">
    <source>
        <dbReference type="ARBA" id="ARBA00023015"/>
    </source>
</evidence>